<organism evidence="2 3">
    <name type="scientific">Acropora cervicornis</name>
    <name type="common">Staghorn coral</name>
    <dbReference type="NCBI Taxonomy" id="6130"/>
    <lineage>
        <taxon>Eukaryota</taxon>
        <taxon>Metazoa</taxon>
        <taxon>Cnidaria</taxon>
        <taxon>Anthozoa</taxon>
        <taxon>Hexacorallia</taxon>
        <taxon>Scleractinia</taxon>
        <taxon>Astrocoeniina</taxon>
        <taxon>Acroporidae</taxon>
        <taxon>Acropora</taxon>
    </lineage>
</organism>
<evidence type="ECO:0000313" key="3">
    <source>
        <dbReference type="Proteomes" id="UP001249851"/>
    </source>
</evidence>
<name>A0AAD9VB06_ACRCE</name>
<comment type="caution">
    <text evidence="2">The sequence shown here is derived from an EMBL/GenBank/DDBJ whole genome shotgun (WGS) entry which is preliminary data.</text>
</comment>
<dbReference type="EMBL" id="JARQWQ010000013">
    <property type="protein sequence ID" value="KAK2567888.1"/>
    <property type="molecule type" value="Genomic_DNA"/>
</dbReference>
<dbReference type="AlphaFoldDB" id="A0AAD9VB06"/>
<evidence type="ECO:0000256" key="1">
    <source>
        <dbReference type="SAM" id="SignalP"/>
    </source>
</evidence>
<reference evidence="2" key="2">
    <citation type="journal article" date="2023" name="Science">
        <title>Genomic signatures of disease resistance in endangered staghorn corals.</title>
        <authorList>
            <person name="Vollmer S.V."/>
            <person name="Selwyn J.D."/>
            <person name="Despard B.A."/>
            <person name="Roesel C.L."/>
        </authorList>
    </citation>
    <scope>NUCLEOTIDE SEQUENCE</scope>
    <source>
        <strain evidence="2">K2</strain>
    </source>
</reference>
<dbReference type="Proteomes" id="UP001249851">
    <property type="component" value="Unassembled WGS sequence"/>
</dbReference>
<proteinExistence type="predicted"/>
<sequence>MLFLSSLFLALLGSCLTEQVWDPKDPRCKAVREQTREGWDDVVFRPIYSWINQYDGLRSAFNVDVAYDLPKGFLEPGCDDYEANKRKPDYRCWSKEFFCAAKDVARATVQAYKLKERTTTYLWYLQTPRPGDHEDKNRYYRIQEINWVTKMRWNDPRILYWTKSDLKQFGGEMLDRIYFYIETNNINSLELIYNDYNSLGLWTLMKEQCESMSGDRSKMQCKLVVVFDRLAELMIDHRDIPWPDMAATKPPETRGELAMLYLLHPEVYEIMKMASDDRTRSLNNRLRTMFKSIYDNVVGEDGNKMKGHFGKFGSIYANLRTVCAQAYENDFEQLACYLTETFARMELLRNALGPNYDNWQSSRSQSMRAVVLVWLLLTPKFNSYVTLSTKSRTDSAGELLKIMYDKIHGNDLTGLQEIAELVPNEDQMDVTSRDDCTPKFDKISQSLKCGFKILMENVRVFLGQYSSKDQRTKTLDLSVDYKTRLTQFQISSIKGAIENTYLELQSSLERFTGEIKKYFELSIDNRFSSLRDYFQNVASFDLEIAKADAAFIMGKLNEFKTTAAELQLNLDYDTKALRLEGVIIKSIDVTFKWLKAIGSGGFAIVSALTGDFSGFIDTIDRVDDAAKATLEVVKGEGIREQITIATDTFNAIAEGLRKNSVHLENTKNIIDKLEANQINDDEFKILQKRFLQSYNDYTPQVSEAQIAKLDSAWNAVVENLEELIDSVETVEGIAASTNIFVRNHFFKLKIAVPQLTQTLSNRFDFQFDLMDSLTATVRAYTSMRGANGLTEGFKDLDNQLATTEEAQLALKQMALSTYVLSQFHLLLILSQYCNYVTYVNAGVESRQCTNALGTMDTNHIDEALSYNPPSCDTVRVDLRIPASDTGRADSINLDLLNSGKPVAFRIPDFDWLRQNGGVSSSDQDRALFVKLFEVYALTNDSFQLKDNLRVEVTPAGAAPIYLVSEEVKYELRPRSRTQYIFEYRENVMGKCQEEINPYHVCSPGPKGICVVSRGQLDDKMEAYPSIYSPWVIKLDKNIGNAPKPAPRTSLFVQARLQLCRKRRDSNVRASRGRKRHLKALKRRSGNARKFRDAQECPVGKYFNQETALFAACTADSTPRRYHYYCEVNPS</sequence>
<keyword evidence="3" id="KW-1185">Reference proteome</keyword>
<gene>
    <name evidence="2" type="ORF">P5673_007778</name>
</gene>
<evidence type="ECO:0000313" key="2">
    <source>
        <dbReference type="EMBL" id="KAK2567888.1"/>
    </source>
</evidence>
<protein>
    <submittedName>
        <fullName evidence="2">Uncharacterized protein</fullName>
    </submittedName>
</protein>
<accession>A0AAD9VB06</accession>
<keyword evidence="1" id="KW-0732">Signal</keyword>
<reference evidence="2" key="1">
    <citation type="journal article" date="2023" name="G3 (Bethesda)">
        <title>Whole genome assembly and annotation of the endangered Caribbean coral Acropora cervicornis.</title>
        <authorList>
            <person name="Selwyn J.D."/>
            <person name="Vollmer S.V."/>
        </authorList>
    </citation>
    <scope>NUCLEOTIDE SEQUENCE</scope>
    <source>
        <strain evidence="2">K2</strain>
    </source>
</reference>
<feature type="signal peptide" evidence="1">
    <location>
        <begin position="1"/>
        <end position="17"/>
    </location>
</feature>
<feature type="chain" id="PRO_5042012020" evidence="1">
    <location>
        <begin position="18"/>
        <end position="1130"/>
    </location>
</feature>